<dbReference type="PANTHER" id="PTHR45737">
    <property type="entry name" value="VON WILLEBRAND FACTOR A DOMAIN-CONTAINING PROTEIN 5A"/>
    <property type="match status" value="1"/>
</dbReference>
<dbReference type="GO" id="GO:0003676">
    <property type="term" value="F:nucleic acid binding"/>
    <property type="evidence" value="ECO:0007669"/>
    <property type="project" value="InterPro"/>
</dbReference>
<evidence type="ECO:0000259" key="3">
    <source>
        <dbReference type="PROSITE" id="PS51192"/>
    </source>
</evidence>
<feature type="compositionally biased region" description="Low complexity" evidence="1">
    <location>
        <begin position="703"/>
        <end position="716"/>
    </location>
</feature>
<dbReference type="SUPFAM" id="SSF52540">
    <property type="entry name" value="P-loop containing nucleoside triphosphate hydrolases"/>
    <property type="match status" value="1"/>
</dbReference>
<accession>A0A8H5C9E2</accession>
<dbReference type="Pfam" id="PF08487">
    <property type="entry name" value="VIT"/>
    <property type="match status" value="1"/>
</dbReference>
<keyword evidence="6" id="KW-1185">Reference proteome</keyword>
<dbReference type="Pfam" id="PF00270">
    <property type="entry name" value="DEAD"/>
    <property type="match status" value="1"/>
</dbReference>
<dbReference type="AlphaFoldDB" id="A0A8H5C9E2"/>
<proteinExistence type="predicted"/>
<evidence type="ECO:0000256" key="1">
    <source>
        <dbReference type="SAM" id="MobiDB-lite"/>
    </source>
</evidence>
<comment type="caution">
    <text evidence="5">The sequence shown here is derived from an EMBL/GenBank/DDBJ whole genome shotgun (WGS) entry which is preliminary data.</text>
</comment>
<dbReference type="PANTHER" id="PTHR45737:SF6">
    <property type="entry name" value="VON WILLEBRAND FACTOR A DOMAIN-CONTAINING PROTEIN 5A"/>
    <property type="match status" value="1"/>
</dbReference>
<gene>
    <name evidence="5" type="ORF">D9611_003435</name>
</gene>
<evidence type="ECO:0000259" key="4">
    <source>
        <dbReference type="PROSITE" id="PS51468"/>
    </source>
</evidence>
<feature type="domain" description="VWFA" evidence="2">
    <location>
        <begin position="284"/>
        <end position="467"/>
    </location>
</feature>
<dbReference type="PROSITE" id="PS51192">
    <property type="entry name" value="HELICASE_ATP_BIND_1"/>
    <property type="match status" value="1"/>
</dbReference>
<dbReference type="PROSITE" id="PS51468">
    <property type="entry name" value="VIT"/>
    <property type="match status" value="1"/>
</dbReference>
<protein>
    <submittedName>
        <fullName evidence="5">Uncharacterized protein</fullName>
    </submittedName>
</protein>
<evidence type="ECO:0000313" key="5">
    <source>
        <dbReference type="EMBL" id="KAF5336946.1"/>
    </source>
</evidence>
<dbReference type="Proteomes" id="UP000541558">
    <property type="component" value="Unassembled WGS sequence"/>
</dbReference>
<dbReference type="Gene3D" id="3.40.50.300">
    <property type="entry name" value="P-loop containing nucleotide triphosphate hydrolases"/>
    <property type="match status" value="1"/>
</dbReference>
<dbReference type="SUPFAM" id="SSF53300">
    <property type="entry name" value="vWA-like"/>
    <property type="match status" value="1"/>
</dbReference>
<name>A0A8H5C9E2_9AGAR</name>
<dbReference type="InterPro" id="IPR036465">
    <property type="entry name" value="vWFA_dom_sf"/>
</dbReference>
<dbReference type="OrthoDB" id="1729737at2759"/>
<dbReference type="InterPro" id="IPR027417">
    <property type="entry name" value="P-loop_NTPase"/>
</dbReference>
<feature type="compositionally biased region" description="Low complexity" evidence="1">
    <location>
        <begin position="773"/>
        <end position="795"/>
    </location>
</feature>
<evidence type="ECO:0000313" key="6">
    <source>
        <dbReference type="Proteomes" id="UP000541558"/>
    </source>
</evidence>
<organism evidence="5 6">
    <name type="scientific">Ephemerocybe angulata</name>
    <dbReference type="NCBI Taxonomy" id="980116"/>
    <lineage>
        <taxon>Eukaryota</taxon>
        <taxon>Fungi</taxon>
        <taxon>Dikarya</taxon>
        <taxon>Basidiomycota</taxon>
        <taxon>Agaricomycotina</taxon>
        <taxon>Agaricomycetes</taxon>
        <taxon>Agaricomycetidae</taxon>
        <taxon>Agaricales</taxon>
        <taxon>Agaricineae</taxon>
        <taxon>Psathyrellaceae</taxon>
        <taxon>Ephemerocybe</taxon>
    </lineage>
</organism>
<feature type="domain" description="VIT" evidence="4">
    <location>
        <begin position="9"/>
        <end position="139"/>
    </location>
</feature>
<dbReference type="InterPro" id="IPR014001">
    <property type="entry name" value="Helicase_ATP-bd"/>
</dbReference>
<dbReference type="InterPro" id="IPR011545">
    <property type="entry name" value="DEAD/DEAH_box_helicase_dom"/>
</dbReference>
<sequence>MDHCGILYHSYDDTTDTFTAAQVPLEEVRVKVWIVDVTARVTLTQKFYNAGPSRTGRAKYCFPVPASAAICSFQMTSSDGKVIRGECKEKGLAQEQYEAAMASGQTAGLLEYVTDDIFNISIGHIPPYTVVETHIVYAMTLYTGDYMDQVRFQLPCYVGQRYGIPPEGLHSSVQPLQERTRVSVTADIQTSGRIQDIVSPSHASDIEETRYSTHLGRASRRRTTIRFRSNSYLDREFVLTIRAKDLDKPRCYVEVRKDARFPDSLALQLTLVPKTKLPAIPEQRYLFVVDRSGSMSGGRIETAKRTLTMMLRMIPAEGSSFNIFGFGNTCVGWRSKDEAYTQYTLEEATSYVEGFQADFGGTEIQQALSHVFNSSPPDMSTVVFVLTDGEATDTQGVTQEVSHFVNSSSAPRRVFALGIGDEVSTDMCERIARAGNGECFFAVDTESIVQKCAKLFTASRTPFIRNVSLDWGITSTNSPAGSPEVTFSNQPSPRSVATRPLPTIQQAPPHILAIHSGTRMNIFAIITSRHAKPPKDVVLSGVLDDETNRPFQLKIAVQQIALVHSDDDSIPLIHTMAAWKLIQEYTDNPKMPLPRPLGVATEEELRQSAIVQLGTQYQIASSHTSFIAVEGSRDSRAGRKLKQNFLDRYPEYEEQDIEPDISEDSLQSPLEAAQQQIRLAWMAMASAIVTISSLWAVISRAGSHSPQQTSSRPPSQNGSSESLPGQWPSGGEGSGGGGSDSNPSPRASFAGDDEEPTEFGSQDSERSSVKTFSTISSHWSSASSSDWSSSYSGDSLDGPGQRAASPAFHRRQPDGNQTPRQRDSRRLEGVLPSVVELVKFQQFDGSFPSTSMARIVPFVGARVAEEGKKLSRAERDVWATVVCVAYLKQQLEEHPELLDNLLVKPMEYLRSIGGIDVDVLLGLESGMTIDRSGFPRGLTLSCLNLHLSLCIFLPPLPDISSKMSAQDAEDLIDYEDEHDVVPGGAAAPSASNGGLAGAGDEKDKKTFRAFTLLASVQQECIPQAVLGMDVLCQAKSGHGKTAVFVLATLQQLEPVDGEVSVLVLCHTRELAFQIKNEYTRFAKYMPDVRVSTFYGGTPVAKDAEILKDKTKCPHIVVATPGRLNALTRDKLLDAKHVKHFVLDECDKMLEQLG</sequence>
<dbReference type="InterPro" id="IPR002035">
    <property type="entry name" value="VWF_A"/>
</dbReference>
<feature type="domain" description="Helicase ATP-binding" evidence="3">
    <location>
        <begin position="1021"/>
        <end position="1153"/>
    </location>
</feature>
<feature type="compositionally biased region" description="Gly residues" evidence="1">
    <location>
        <begin position="728"/>
        <end position="739"/>
    </location>
</feature>
<dbReference type="SMART" id="SM00327">
    <property type="entry name" value="VWA"/>
    <property type="match status" value="1"/>
</dbReference>
<reference evidence="5 6" key="1">
    <citation type="journal article" date="2020" name="ISME J.">
        <title>Uncovering the hidden diversity of litter-decomposition mechanisms in mushroom-forming fungi.</title>
        <authorList>
            <person name="Floudas D."/>
            <person name="Bentzer J."/>
            <person name="Ahren D."/>
            <person name="Johansson T."/>
            <person name="Persson P."/>
            <person name="Tunlid A."/>
        </authorList>
    </citation>
    <scope>NUCLEOTIDE SEQUENCE [LARGE SCALE GENOMIC DNA]</scope>
    <source>
        <strain evidence="5 6">CBS 175.51</strain>
    </source>
</reference>
<dbReference type="SMART" id="SM00487">
    <property type="entry name" value="DEXDc"/>
    <property type="match status" value="1"/>
</dbReference>
<dbReference type="Pfam" id="PF13768">
    <property type="entry name" value="VWA_3"/>
    <property type="match status" value="1"/>
</dbReference>
<dbReference type="Gene3D" id="3.40.50.410">
    <property type="entry name" value="von Willebrand factor, type A domain"/>
    <property type="match status" value="1"/>
</dbReference>
<feature type="region of interest" description="Disordered" evidence="1">
    <location>
        <begin position="703"/>
        <end position="826"/>
    </location>
</feature>
<dbReference type="SMART" id="SM00609">
    <property type="entry name" value="VIT"/>
    <property type="match status" value="1"/>
</dbReference>
<dbReference type="InterPro" id="IPR013694">
    <property type="entry name" value="VIT"/>
</dbReference>
<dbReference type="PROSITE" id="PS50234">
    <property type="entry name" value="VWFA"/>
    <property type="match status" value="1"/>
</dbReference>
<dbReference type="EMBL" id="JAACJK010000057">
    <property type="protein sequence ID" value="KAF5336946.1"/>
    <property type="molecule type" value="Genomic_DNA"/>
</dbReference>
<dbReference type="GO" id="GO:0005524">
    <property type="term" value="F:ATP binding"/>
    <property type="evidence" value="ECO:0007669"/>
    <property type="project" value="InterPro"/>
</dbReference>
<evidence type="ECO:0000259" key="2">
    <source>
        <dbReference type="PROSITE" id="PS50234"/>
    </source>
</evidence>